<gene>
    <name evidence="3" type="ORF">GmarT_09580</name>
</gene>
<accession>A0ABX5YHJ5</accession>
<evidence type="ECO:0000313" key="3">
    <source>
        <dbReference type="EMBL" id="QEG15120.1"/>
    </source>
</evidence>
<evidence type="ECO:0000313" key="4">
    <source>
        <dbReference type="Proteomes" id="UP000322887"/>
    </source>
</evidence>
<dbReference type="Pfam" id="PF13391">
    <property type="entry name" value="HNH_2"/>
    <property type="match status" value="1"/>
</dbReference>
<dbReference type="GeneID" id="98645615"/>
<feature type="domain" description="ABC-three component systems C-terminal" evidence="2">
    <location>
        <begin position="120"/>
        <end position="255"/>
    </location>
</feature>
<reference evidence="3 4" key="1">
    <citation type="submission" date="2019-08" db="EMBL/GenBank/DDBJ databases">
        <title>Deep-cultivation of Planctomycetes and their phenomic and genomic characterization uncovers novel biology.</title>
        <authorList>
            <person name="Wiegand S."/>
            <person name="Jogler M."/>
            <person name="Boedeker C."/>
            <person name="Pinto D."/>
            <person name="Vollmers J."/>
            <person name="Rivas-Marin E."/>
            <person name="Kohn T."/>
            <person name="Peeters S.H."/>
            <person name="Heuer A."/>
            <person name="Rast P."/>
            <person name="Oberbeckmann S."/>
            <person name="Bunk B."/>
            <person name="Jeske O."/>
            <person name="Meyerdierks A."/>
            <person name="Storesund J.E."/>
            <person name="Kallscheuer N."/>
            <person name="Luecker S."/>
            <person name="Lage O.M."/>
            <person name="Pohl T."/>
            <person name="Merkel B.J."/>
            <person name="Hornburger P."/>
            <person name="Mueller R.-W."/>
            <person name="Bruemmer F."/>
            <person name="Labrenz M."/>
            <person name="Spormann A.M."/>
            <person name="Op den Camp H."/>
            <person name="Overmann J."/>
            <person name="Amann R."/>
            <person name="Jetten M.S.M."/>
            <person name="Mascher T."/>
            <person name="Medema M.H."/>
            <person name="Devos D.P."/>
            <person name="Kaster A.-K."/>
            <person name="Ovreas L."/>
            <person name="Rohde M."/>
            <person name="Galperin M.Y."/>
            <person name="Jogler C."/>
        </authorList>
    </citation>
    <scope>NUCLEOTIDE SEQUENCE [LARGE SCALE GENOMIC DNA]</scope>
    <source>
        <strain evidence="3 4">DSM 8797</strain>
    </source>
</reference>
<name>A0ABX5YHJ5_9PLAN</name>
<protein>
    <recommendedName>
        <fullName evidence="5">HNH endonuclease</fullName>
    </recommendedName>
</protein>
<dbReference type="RefSeq" id="WP_002646489.1">
    <property type="nucleotide sequence ID" value="NZ_CP042910.1"/>
</dbReference>
<dbReference type="EMBL" id="CP042910">
    <property type="protein sequence ID" value="QEG15120.1"/>
    <property type="molecule type" value="Genomic_DNA"/>
</dbReference>
<dbReference type="Pfam" id="PF20277">
    <property type="entry name" value="CTD11"/>
    <property type="match status" value="1"/>
</dbReference>
<evidence type="ECO:0000259" key="1">
    <source>
        <dbReference type="Pfam" id="PF13391"/>
    </source>
</evidence>
<dbReference type="InterPro" id="IPR003615">
    <property type="entry name" value="HNH_nuc"/>
</dbReference>
<feature type="domain" description="HNH nuclease" evidence="1">
    <location>
        <begin position="19"/>
        <end position="93"/>
    </location>
</feature>
<dbReference type="Gene3D" id="1.10.30.50">
    <property type="match status" value="1"/>
</dbReference>
<evidence type="ECO:0000259" key="2">
    <source>
        <dbReference type="Pfam" id="PF20277"/>
    </source>
</evidence>
<sequence length="256" mass="29623">MSKNKRKDYTPAQNIALTCQVSGVCPLCTEPLFHTKKGKSYKAYEIAHIYPLNPSPEEIELLKDEEKLSDDVNDEKNVIPLCESCHGKLDKFRTVEEYRLLVKLKKGLLERSYQELLWKQFGIESELISIIESLYELDITEIDNSVDIGYDPKTINDKTNQSISRPTVRKIRNNVTDYYSFIKSQIAILDKSNAEFSNLVSLQIKSFYTKQKQQKISQQAVFDNIVKWIQMKTKPQSKDGAEIITSFFIQNCEVFE</sequence>
<dbReference type="InterPro" id="IPR046921">
    <property type="entry name" value="ABC-3C_CTD11"/>
</dbReference>
<organism evidence="3 4">
    <name type="scientific">Gimesia maris</name>
    <dbReference type="NCBI Taxonomy" id="122"/>
    <lineage>
        <taxon>Bacteria</taxon>
        <taxon>Pseudomonadati</taxon>
        <taxon>Planctomycetota</taxon>
        <taxon>Planctomycetia</taxon>
        <taxon>Planctomycetales</taxon>
        <taxon>Planctomycetaceae</taxon>
        <taxon>Gimesia</taxon>
    </lineage>
</organism>
<keyword evidence="4" id="KW-1185">Reference proteome</keyword>
<proteinExistence type="predicted"/>
<evidence type="ECO:0008006" key="5">
    <source>
        <dbReference type="Google" id="ProtNLM"/>
    </source>
</evidence>
<dbReference type="Proteomes" id="UP000322887">
    <property type="component" value="Chromosome"/>
</dbReference>